<sequence length="226" mass="25362">MYAPVSTVGRRFLSVFVILLLVDVVVVALAAKVNIYQEFFFMADLFPLGLSIATLIVLFFSITTDIVFYNAFASRPAFKIGLCFVLSTFWLAFNIFSTSRWGNIPMPCSSVPSDLPDERAWCEDVQALKSFVWIFFVGGACYCFIPTHKQDLKFTLVFLTGAFTVRYAVAEHQHGNRSIWNSSLIRFDPYALDFDTTVSYRPGTATDYFASIPGNAISGQAVDPKW</sequence>
<dbReference type="EMBL" id="JANHOG010001171">
    <property type="protein sequence ID" value="KAJ3542226.1"/>
    <property type="molecule type" value="Genomic_DNA"/>
</dbReference>
<evidence type="ECO:0000313" key="1">
    <source>
        <dbReference type="EMBL" id="KAJ3542226.1"/>
    </source>
</evidence>
<name>A0ACC1SLT0_9APHY</name>
<keyword evidence="2" id="KW-1185">Reference proteome</keyword>
<evidence type="ECO:0000313" key="2">
    <source>
        <dbReference type="Proteomes" id="UP001148662"/>
    </source>
</evidence>
<comment type="caution">
    <text evidence="1">The sequence shown here is derived from an EMBL/GenBank/DDBJ whole genome shotgun (WGS) entry which is preliminary data.</text>
</comment>
<organism evidence="1 2">
    <name type="scientific">Phlebia brevispora</name>
    <dbReference type="NCBI Taxonomy" id="194682"/>
    <lineage>
        <taxon>Eukaryota</taxon>
        <taxon>Fungi</taxon>
        <taxon>Dikarya</taxon>
        <taxon>Basidiomycota</taxon>
        <taxon>Agaricomycotina</taxon>
        <taxon>Agaricomycetes</taxon>
        <taxon>Polyporales</taxon>
        <taxon>Meruliaceae</taxon>
        <taxon>Phlebia</taxon>
    </lineage>
</organism>
<reference evidence="1" key="1">
    <citation type="submission" date="2022-07" db="EMBL/GenBank/DDBJ databases">
        <title>Genome Sequence of Phlebia brevispora.</title>
        <authorList>
            <person name="Buettner E."/>
        </authorList>
    </citation>
    <scope>NUCLEOTIDE SEQUENCE</scope>
    <source>
        <strain evidence="1">MPL23</strain>
    </source>
</reference>
<proteinExistence type="predicted"/>
<dbReference type="Proteomes" id="UP001148662">
    <property type="component" value="Unassembled WGS sequence"/>
</dbReference>
<accession>A0ACC1SLT0</accession>
<protein>
    <submittedName>
        <fullName evidence="1">Uncharacterized protein</fullName>
    </submittedName>
</protein>
<gene>
    <name evidence="1" type="ORF">NM688_g5995</name>
</gene>